<protein>
    <submittedName>
        <fullName evidence="1">Uncharacterized protein</fullName>
    </submittedName>
</protein>
<dbReference type="RefSeq" id="WP_066061427.1">
    <property type="nucleotide sequence ID" value="NZ_CP013015.1"/>
</dbReference>
<evidence type="ECO:0000313" key="1">
    <source>
        <dbReference type="EMBL" id="AMM40662.1"/>
    </source>
</evidence>
<dbReference type="Proteomes" id="UP000070560">
    <property type="component" value="Chromosome"/>
</dbReference>
<reference evidence="1 2" key="1">
    <citation type="submission" date="2015-10" db="EMBL/GenBank/DDBJ databases">
        <title>Candidatus Desulfofervidus auxilii, a hydrogenotrophic sulfate-reducing bacterium involved in the thermophilic anaerobic oxidation of methane.</title>
        <authorList>
            <person name="Krukenberg V."/>
            <person name="Richter M."/>
            <person name="Wegener G."/>
        </authorList>
    </citation>
    <scope>NUCLEOTIDE SEQUENCE [LARGE SCALE GENOMIC DNA]</scope>
    <source>
        <strain evidence="1 2">HS1</strain>
    </source>
</reference>
<sequence length="252" mass="29560">MTSNGLLELIEPFYEEIDQFWPIQTGQFCHVVTPYLKKVPQILEIIDFKTGGNFEARKRNVRRKDFLPESFPEPLKHFKFTFTERPLFVKAKKRPVIAINPTHMGHELLDPIINKPRQHFIWKVKLGIPVYSLETEERRYSGIPQEVGVIANYLQLPQFFYCPPPDFVTRHSISGIARIDRMFLFYPQEPAVKPTKLRLTQEACNILLCMIEEWIGIGCEGKVREDFKALKKVLHDEFEDKVKDKISLKTKK</sequence>
<gene>
    <name evidence="1" type="ORF">HS1_000858</name>
</gene>
<dbReference type="EMBL" id="CP013015">
    <property type="protein sequence ID" value="AMM40662.1"/>
    <property type="molecule type" value="Genomic_DNA"/>
</dbReference>
<proteinExistence type="predicted"/>
<organism evidence="1 2">
    <name type="scientific">Desulfofervidus auxilii</name>
    <dbReference type="NCBI Taxonomy" id="1621989"/>
    <lineage>
        <taxon>Bacteria</taxon>
        <taxon>Pseudomonadati</taxon>
        <taxon>Thermodesulfobacteriota</taxon>
        <taxon>Candidatus Desulfofervidia</taxon>
        <taxon>Candidatus Desulfofervidales</taxon>
        <taxon>Candidatus Desulfofervidaceae</taxon>
        <taxon>Candidatus Desulfofervidus</taxon>
    </lineage>
</organism>
<evidence type="ECO:0000313" key="2">
    <source>
        <dbReference type="Proteomes" id="UP000070560"/>
    </source>
</evidence>
<dbReference type="KEGG" id="daw:HS1_000858"/>
<accession>A0A7U4QJT0</accession>
<name>A0A7U4QJT0_DESA2</name>
<dbReference type="AlphaFoldDB" id="A0A7U4QJT0"/>
<keyword evidence="2" id="KW-1185">Reference proteome</keyword>